<organism evidence="1 2">
    <name type="scientific">Cylindrobasidium torrendii FP15055 ss-10</name>
    <dbReference type="NCBI Taxonomy" id="1314674"/>
    <lineage>
        <taxon>Eukaryota</taxon>
        <taxon>Fungi</taxon>
        <taxon>Dikarya</taxon>
        <taxon>Basidiomycota</taxon>
        <taxon>Agaricomycotina</taxon>
        <taxon>Agaricomycetes</taxon>
        <taxon>Agaricomycetidae</taxon>
        <taxon>Agaricales</taxon>
        <taxon>Marasmiineae</taxon>
        <taxon>Physalacriaceae</taxon>
        <taxon>Cylindrobasidium</taxon>
    </lineage>
</organism>
<dbReference type="Proteomes" id="UP000054007">
    <property type="component" value="Unassembled WGS sequence"/>
</dbReference>
<sequence length="211" mass="23632">MLSHFSCSTITMPALNIDFTPPTGFNPDALKLQAQHIIAGLSRLLSFHRGELAVYRGKKAGSPSQTLKISDTAFFSVFDLQPASEDVFWVPAFQLSLQVLVHTLFYSHCSGVERDFLDLLALKLYKHLFAVGGKYSRPMAGASFPDRVLLRALYMQALENGSNVLKWSHEKAIMNQVSWLVDRPCQPEDPEYIGIVISSDAEHLMLPHRQV</sequence>
<evidence type="ECO:0000313" key="2">
    <source>
        <dbReference type="Proteomes" id="UP000054007"/>
    </source>
</evidence>
<gene>
    <name evidence="1" type="ORF">CYLTODRAFT_495359</name>
</gene>
<evidence type="ECO:0000313" key="1">
    <source>
        <dbReference type="EMBL" id="KIY61219.1"/>
    </source>
</evidence>
<dbReference type="EMBL" id="KN881009">
    <property type="protein sequence ID" value="KIY61219.1"/>
    <property type="molecule type" value="Genomic_DNA"/>
</dbReference>
<dbReference type="AlphaFoldDB" id="A0A0D7ATR4"/>
<keyword evidence="2" id="KW-1185">Reference proteome</keyword>
<accession>A0A0D7ATR4</accession>
<name>A0A0D7ATR4_9AGAR</name>
<reference evidence="1 2" key="1">
    <citation type="journal article" date="2015" name="Fungal Genet. Biol.">
        <title>Evolution of novel wood decay mechanisms in Agaricales revealed by the genome sequences of Fistulina hepatica and Cylindrobasidium torrendii.</title>
        <authorList>
            <person name="Floudas D."/>
            <person name="Held B.W."/>
            <person name="Riley R."/>
            <person name="Nagy L.G."/>
            <person name="Koehler G."/>
            <person name="Ransdell A.S."/>
            <person name="Younus H."/>
            <person name="Chow J."/>
            <person name="Chiniquy J."/>
            <person name="Lipzen A."/>
            <person name="Tritt A."/>
            <person name="Sun H."/>
            <person name="Haridas S."/>
            <person name="LaButti K."/>
            <person name="Ohm R.A."/>
            <person name="Kues U."/>
            <person name="Blanchette R.A."/>
            <person name="Grigoriev I.V."/>
            <person name="Minto R.E."/>
            <person name="Hibbett D.S."/>
        </authorList>
    </citation>
    <scope>NUCLEOTIDE SEQUENCE [LARGE SCALE GENOMIC DNA]</scope>
    <source>
        <strain evidence="1 2">FP15055 ss-10</strain>
    </source>
</reference>
<protein>
    <submittedName>
        <fullName evidence="1">Uncharacterized protein</fullName>
    </submittedName>
</protein>
<proteinExistence type="predicted"/>